<dbReference type="Proteomes" id="UP001497700">
    <property type="component" value="Unassembled WGS sequence"/>
</dbReference>
<accession>A0ACB9YIL0</accession>
<sequence>MRAMAELSRRDNELMIQVAKDSRTVAIATARDSAAMQVIAAVTVLFLPAAFTAVRSSEILRGDMLTDSHEDFFLHVIF</sequence>
<reference evidence="1 2" key="1">
    <citation type="journal article" date="2022" name="New Phytol.">
        <title>Ecological generalism drives hyperdiversity of secondary metabolite gene clusters in xylarialean endophytes.</title>
        <authorList>
            <person name="Franco M.E.E."/>
            <person name="Wisecaver J.H."/>
            <person name="Arnold A.E."/>
            <person name="Ju Y.M."/>
            <person name="Slot J.C."/>
            <person name="Ahrendt S."/>
            <person name="Moore L.P."/>
            <person name="Eastman K.E."/>
            <person name="Scott K."/>
            <person name="Konkel Z."/>
            <person name="Mondo S.J."/>
            <person name="Kuo A."/>
            <person name="Hayes R.D."/>
            <person name="Haridas S."/>
            <person name="Andreopoulos B."/>
            <person name="Riley R."/>
            <person name="LaButti K."/>
            <person name="Pangilinan J."/>
            <person name="Lipzen A."/>
            <person name="Amirebrahimi M."/>
            <person name="Yan J."/>
            <person name="Adam C."/>
            <person name="Keymanesh K."/>
            <person name="Ng V."/>
            <person name="Louie K."/>
            <person name="Northen T."/>
            <person name="Drula E."/>
            <person name="Henrissat B."/>
            <person name="Hsieh H.M."/>
            <person name="Youens-Clark K."/>
            <person name="Lutzoni F."/>
            <person name="Miadlikowska J."/>
            <person name="Eastwood D.C."/>
            <person name="Hamelin R.C."/>
            <person name="Grigoriev I.V."/>
            <person name="U'Ren J.M."/>
        </authorList>
    </citation>
    <scope>NUCLEOTIDE SEQUENCE [LARGE SCALE GENOMIC DNA]</scope>
    <source>
        <strain evidence="1 2">CBS 119005</strain>
    </source>
</reference>
<proteinExistence type="predicted"/>
<organism evidence="1 2">
    <name type="scientific">Hypoxylon rubiginosum</name>
    <dbReference type="NCBI Taxonomy" id="110542"/>
    <lineage>
        <taxon>Eukaryota</taxon>
        <taxon>Fungi</taxon>
        <taxon>Dikarya</taxon>
        <taxon>Ascomycota</taxon>
        <taxon>Pezizomycotina</taxon>
        <taxon>Sordariomycetes</taxon>
        <taxon>Xylariomycetidae</taxon>
        <taxon>Xylariales</taxon>
        <taxon>Hypoxylaceae</taxon>
        <taxon>Hypoxylon</taxon>
    </lineage>
</organism>
<evidence type="ECO:0000313" key="2">
    <source>
        <dbReference type="Proteomes" id="UP001497700"/>
    </source>
</evidence>
<gene>
    <name evidence="1" type="ORF">F4820DRAFT_441217</name>
</gene>
<comment type="caution">
    <text evidence="1">The sequence shown here is derived from an EMBL/GenBank/DDBJ whole genome shotgun (WGS) entry which is preliminary data.</text>
</comment>
<keyword evidence="2" id="KW-1185">Reference proteome</keyword>
<protein>
    <submittedName>
        <fullName evidence="1">Uncharacterized protein</fullName>
    </submittedName>
</protein>
<dbReference type="EMBL" id="MU393670">
    <property type="protein sequence ID" value="KAI4858956.1"/>
    <property type="molecule type" value="Genomic_DNA"/>
</dbReference>
<name>A0ACB9YIL0_9PEZI</name>
<evidence type="ECO:0000313" key="1">
    <source>
        <dbReference type="EMBL" id="KAI4858956.1"/>
    </source>
</evidence>